<proteinExistence type="predicted"/>
<evidence type="ECO:0000313" key="3">
    <source>
        <dbReference type="Proteomes" id="UP000037247"/>
    </source>
</evidence>
<dbReference type="Pfam" id="PF12697">
    <property type="entry name" value="Abhydrolase_6"/>
    <property type="match status" value="1"/>
</dbReference>
<dbReference type="SUPFAM" id="SSF53474">
    <property type="entry name" value="alpha/beta-Hydrolases"/>
    <property type="match status" value="1"/>
</dbReference>
<dbReference type="InterPro" id="IPR050266">
    <property type="entry name" value="AB_hydrolase_sf"/>
</dbReference>
<dbReference type="Proteomes" id="UP000037247">
    <property type="component" value="Unassembled WGS sequence"/>
</dbReference>
<evidence type="ECO:0000313" key="2">
    <source>
        <dbReference type="EMBL" id="KNA89296.1"/>
    </source>
</evidence>
<dbReference type="GO" id="GO:0016787">
    <property type="term" value="F:hydrolase activity"/>
    <property type="evidence" value="ECO:0007669"/>
    <property type="project" value="UniProtKB-KW"/>
</dbReference>
<evidence type="ECO:0000259" key="1">
    <source>
        <dbReference type="Pfam" id="PF12697"/>
    </source>
</evidence>
<dbReference type="RefSeq" id="WP_049701044.1">
    <property type="nucleotide sequence ID" value="NZ_JAQDQF010000001.1"/>
</dbReference>
<accession>A0ABR5I6J1</accession>
<dbReference type="EMBL" id="LDTZ01000028">
    <property type="protein sequence ID" value="KNA89296.1"/>
    <property type="molecule type" value="Genomic_DNA"/>
</dbReference>
<sequence>MNAPVTTKTALVSTDAGTTPVSYFEHGQGHPFVVLHGGAGSNSVREFVKLLATTRHARVIAPIHPGFDGTPRPSALTTIKDLAAVHLALIEKLDLHDVTVVGNSVGGWTAAEMALALNSRISSVVLVNAVGLIIEDDPTKDFFSLTMDEVTDISYYNPDHYRLDTSALPAAVQQNMVSNKATLRALSGVQMGDRTLLGRLAKITAPVLVVWGAADAMVPISHGRRYATAIPGARLDVIANAGHLPQVETPDRLVHDVWEFADAHATMRPQR</sequence>
<protein>
    <submittedName>
        <fullName evidence="2">Alpha/beta hydrolase</fullName>
    </submittedName>
</protein>
<name>A0ABR5I6J1_9ACTN</name>
<comment type="caution">
    <text evidence="2">The sequence shown here is derived from an EMBL/GenBank/DDBJ whole genome shotgun (WGS) entry which is preliminary data.</text>
</comment>
<dbReference type="Gene3D" id="3.40.50.1820">
    <property type="entry name" value="alpha/beta hydrolase"/>
    <property type="match status" value="1"/>
</dbReference>
<gene>
    <name evidence="2" type="ORF">ABW18_21830</name>
</gene>
<dbReference type="InterPro" id="IPR000073">
    <property type="entry name" value="AB_hydrolase_1"/>
</dbReference>
<feature type="domain" description="AB hydrolase-1" evidence="1">
    <location>
        <begin position="32"/>
        <end position="254"/>
    </location>
</feature>
<dbReference type="PANTHER" id="PTHR43798">
    <property type="entry name" value="MONOACYLGLYCEROL LIPASE"/>
    <property type="match status" value="1"/>
</dbReference>
<dbReference type="PRINTS" id="PR00111">
    <property type="entry name" value="ABHYDROLASE"/>
</dbReference>
<keyword evidence="2" id="KW-0378">Hydrolase</keyword>
<keyword evidence="3" id="KW-1185">Reference proteome</keyword>
<dbReference type="InterPro" id="IPR029058">
    <property type="entry name" value="AB_hydrolase_fold"/>
</dbReference>
<organism evidence="2 3">
    <name type="scientific">Gordonia jacobaea</name>
    <dbReference type="NCBI Taxonomy" id="122202"/>
    <lineage>
        <taxon>Bacteria</taxon>
        <taxon>Bacillati</taxon>
        <taxon>Actinomycetota</taxon>
        <taxon>Actinomycetes</taxon>
        <taxon>Mycobacteriales</taxon>
        <taxon>Gordoniaceae</taxon>
        <taxon>Gordonia</taxon>
    </lineage>
</organism>
<dbReference type="PANTHER" id="PTHR43798:SF33">
    <property type="entry name" value="HYDROLASE, PUTATIVE (AFU_ORTHOLOGUE AFUA_2G14860)-RELATED"/>
    <property type="match status" value="1"/>
</dbReference>
<reference evidence="2 3" key="1">
    <citation type="submission" date="2015-05" db="EMBL/GenBank/DDBJ databases">
        <title>Draft genome sequence of the bacterium Gordonia jacobaea a new member of the Gordonia genus.</title>
        <authorList>
            <person name="Jimenez-Galisteo G."/>
            <person name="Dominguez A."/>
            <person name="Munoz E."/>
            <person name="Vinas M."/>
        </authorList>
    </citation>
    <scope>NUCLEOTIDE SEQUENCE [LARGE SCALE GENOMIC DNA]</scope>
    <source>
        <strain evidence="3">mv1</strain>
    </source>
</reference>